<evidence type="ECO:0000313" key="3">
    <source>
        <dbReference type="Proteomes" id="UP000784919"/>
    </source>
</evidence>
<dbReference type="Gene3D" id="3.90.550.10">
    <property type="entry name" value="Spore Coat Polysaccharide Biosynthesis Protein SpsA, Chain A"/>
    <property type="match status" value="1"/>
</dbReference>
<keyword evidence="1" id="KW-0472">Membrane</keyword>
<organism evidence="2 3">
    <name type="scientific">Claviceps arundinis</name>
    <dbReference type="NCBI Taxonomy" id="1623583"/>
    <lineage>
        <taxon>Eukaryota</taxon>
        <taxon>Fungi</taxon>
        <taxon>Dikarya</taxon>
        <taxon>Ascomycota</taxon>
        <taxon>Pezizomycotina</taxon>
        <taxon>Sordariomycetes</taxon>
        <taxon>Hypocreomycetidae</taxon>
        <taxon>Hypocreales</taxon>
        <taxon>Clavicipitaceae</taxon>
        <taxon>Claviceps</taxon>
    </lineage>
</organism>
<accession>A0A9P7MZ30</accession>
<evidence type="ECO:0008006" key="4">
    <source>
        <dbReference type="Google" id="ProtNLM"/>
    </source>
</evidence>
<proteinExistence type="predicted"/>
<gene>
    <name evidence="2" type="ORF">E4U56_005025</name>
</gene>
<protein>
    <recommendedName>
        <fullName evidence="4">Nucleotide-diphospho-sugar transferase</fullName>
    </recommendedName>
</protein>
<name>A0A9P7MZ30_9HYPO</name>
<feature type="transmembrane region" description="Helical" evidence="1">
    <location>
        <begin position="21"/>
        <end position="40"/>
    </location>
</feature>
<keyword evidence="1" id="KW-0812">Transmembrane</keyword>
<evidence type="ECO:0000313" key="2">
    <source>
        <dbReference type="EMBL" id="KAG5974041.1"/>
    </source>
</evidence>
<dbReference type="EMBL" id="SRPS01000034">
    <property type="protein sequence ID" value="KAG5974041.1"/>
    <property type="molecule type" value="Genomic_DNA"/>
</dbReference>
<dbReference type="AlphaFoldDB" id="A0A9P7MZ30"/>
<reference evidence="2" key="1">
    <citation type="journal article" date="2020" name="bioRxiv">
        <title>Whole genome comparisons of ergot fungi reveals the divergence and evolution of species within the genus Claviceps are the result of varying mechanisms driving genome evolution and host range expansion.</title>
        <authorList>
            <person name="Wyka S.A."/>
            <person name="Mondo S.J."/>
            <person name="Liu M."/>
            <person name="Dettman J."/>
            <person name="Nalam V."/>
            <person name="Broders K.D."/>
        </authorList>
    </citation>
    <scope>NUCLEOTIDE SEQUENCE</scope>
    <source>
        <strain evidence="2">CCC 1102</strain>
    </source>
</reference>
<evidence type="ECO:0000256" key="1">
    <source>
        <dbReference type="SAM" id="Phobius"/>
    </source>
</evidence>
<keyword evidence="1" id="KW-1133">Transmembrane helix</keyword>
<dbReference type="Proteomes" id="UP000784919">
    <property type="component" value="Unassembled WGS sequence"/>
</dbReference>
<dbReference type="SUPFAM" id="SSF53448">
    <property type="entry name" value="Nucleotide-diphospho-sugar transferases"/>
    <property type="match status" value="1"/>
</dbReference>
<comment type="caution">
    <text evidence="2">The sequence shown here is derived from an EMBL/GenBank/DDBJ whole genome shotgun (WGS) entry which is preliminary data.</text>
</comment>
<dbReference type="InterPro" id="IPR050587">
    <property type="entry name" value="GNT1/Glycosyltrans_8"/>
</dbReference>
<dbReference type="InterPro" id="IPR029044">
    <property type="entry name" value="Nucleotide-diphossugar_trans"/>
</dbReference>
<dbReference type="PANTHER" id="PTHR11183">
    <property type="entry name" value="GLYCOGENIN SUBFAMILY MEMBER"/>
    <property type="match status" value="1"/>
</dbReference>
<dbReference type="OrthoDB" id="2014201at2759"/>
<sequence length="340" mass="39110">MLLNGVAMRFGYSQPRNLAKFVTTWLVLLLTTYMLCHMWFTHAHRTKTQSNVYAFYAHNDIYACSLLVNAHILRHVFRTRYRIVAILSDGVSPAMRDRLVERNITIMNDTPLPLHEGTIAYYDGCLLKLSAFKLHEYDPTIQRALVLDADQLILQNLDGLFDVRPTVPFMAPTAYWLSNRTISSTCMLIQPGAQVWDRVKTAATNMTSSEYDMDLMNRLFGDPEETPVRLNSKFVTLNSHWEDWNLPAWFNNETEHQGPTWFEDAERQAARDRATSLEMHALHNQAAIVHFTAVGKPWSLATEDLRKRKPDAHPLLVQQWRTWRSLAMQECPAGTIFGAV</sequence>